<dbReference type="PROSITE" id="PS51397">
    <property type="entry name" value="WLM"/>
    <property type="match status" value="1"/>
</dbReference>
<dbReference type="GO" id="GO:0008237">
    <property type="term" value="F:metallopeptidase activity"/>
    <property type="evidence" value="ECO:0007669"/>
    <property type="project" value="TreeGrafter"/>
</dbReference>
<gene>
    <name evidence="3" type="ORF">EX30DRAFT_393241</name>
</gene>
<dbReference type="InParanoid" id="A0A4S2N3H0"/>
<sequence length="411" mass="46186">MVLGFERINVRRRSPNPLINFITPLKGTDEAIAQDYLERIAAIVYPVMRDNNLAVMTLEEFPANREFWGRNFNGGEVIQLVLKHPFTGQWLPFRFVEGTMLHELAHNKEMNHSRFFWRHKNAFSATMVTLHARNYTGEGFWSAGRTLTSAPFTTAPAFDLTDPNLPPQICGGTYRSQNRQNRHKKPPLTAKQRQEQKRRRIEKRFGSVEGIKLGVDEQARLKLKDGKKGKATKTMAAPRVAGSKRGRELRAAAALKRFEQQARETKIPKKDEDTTSDEDESEEDVVDVGGGKMLVEVSKKEDGDEEKREMGEEMKELAGLMAGKSVEKKPPSAQNTKPKSPPTSIPPVTTPKDHKKAPTTARPPTSNGSSPTARRTVVIDISDTDEEEPLWDKDTKPSTSTGVPRQVIHID</sequence>
<dbReference type="AlphaFoldDB" id="A0A4S2N3H0"/>
<dbReference type="PANTHER" id="PTHR46622:SF1">
    <property type="entry name" value="DNA-DEPENDENT METALLOPROTEASE WSS1"/>
    <property type="match status" value="1"/>
</dbReference>
<dbReference type="STRING" id="341454.A0A4S2N3H0"/>
<feature type="compositionally biased region" description="Polar residues" evidence="1">
    <location>
        <begin position="362"/>
        <end position="373"/>
    </location>
</feature>
<evidence type="ECO:0000313" key="4">
    <source>
        <dbReference type="Proteomes" id="UP000298138"/>
    </source>
</evidence>
<feature type="domain" description="WLM" evidence="2">
    <location>
        <begin position="10"/>
        <end position="259"/>
    </location>
</feature>
<evidence type="ECO:0000256" key="1">
    <source>
        <dbReference type="SAM" id="MobiDB-lite"/>
    </source>
</evidence>
<accession>A0A4S2N3H0</accession>
<name>A0A4S2N3H0_9PEZI</name>
<keyword evidence="4" id="KW-1185">Reference proteome</keyword>
<feature type="region of interest" description="Disordered" evidence="1">
    <location>
        <begin position="224"/>
        <end position="411"/>
    </location>
</feature>
<feature type="region of interest" description="Disordered" evidence="1">
    <location>
        <begin position="168"/>
        <end position="204"/>
    </location>
</feature>
<dbReference type="Proteomes" id="UP000298138">
    <property type="component" value="Unassembled WGS sequence"/>
</dbReference>
<protein>
    <submittedName>
        <fullName evidence="3">WLM-domain-containing protein</fullName>
    </submittedName>
</protein>
<organism evidence="3 4">
    <name type="scientific">Ascodesmis nigricans</name>
    <dbReference type="NCBI Taxonomy" id="341454"/>
    <lineage>
        <taxon>Eukaryota</taxon>
        <taxon>Fungi</taxon>
        <taxon>Dikarya</taxon>
        <taxon>Ascomycota</taxon>
        <taxon>Pezizomycotina</taxon>
        <taxon>Pezizomycetes</taxon>
        <taxon>Pezizales</taxon>
        <taxon>Ascodesmidaceae</taxon>
        <taxon>Ascodesmis</taxon>
    </lineage>
</organism>
<feature type="compositionally biased region" description="Basic and acidic residues" evidence="1">
    <location>
        <begin position="297"/>
        <end position="316"/>
    </location>
</feature>
<dbReference type="EMBL" id="ML220113">
    <property type="protein sequence ID" value="TGZ83671.1"/>
    <property type="molecule type" value="Genomic_DNA"/>
</dbReference>
<dbReference type="InterPro" id="IPR053000">
    <property type="entry name" value="WSS1-like_metalloprotease"/>
</dbReference>
<dbReference type="GO" id="GO:0006281">
    <property type="term" value="P:DNA repair"/>
    <property type="evidence" value="ECO:0007669"/>
    <property type="project" value="TreeGrafter"/>
</dbReference>
<proteinExistence type="predicted"/>
<feature type="compositionally biased region" description="Basic and acidic residues" evidence="1">
    <location>
        <begin position="245"/>
        <end position="273"/>
    </location>
</feature>
<dbReference type="PANTHER" id="PTHR46622">
    <property type="entry name" value="DNA-DEPENDENT METALLOPROTEASE WSS1"/>
    <property type="match status" value="1"/>
</dbReference>
<reference evidence="3 4" key="1">
    <citation type="submission" date="2019-04" db="EMBL/GenBank/DDBJ databases">
        <title>Comparative genomics and transcriptomics to analyze fruiting body development in filamentous ascomycetes.</title>
        <authorList>
            <consortium name="DOE Joint Genome Institute"/>
            <person name="Lutkenhaus R."/>
            <person name="Traeger S."/>
            <person name="Breuer J."/>
            <person name="Kuo A."/>
            <person name="Lipzen A."/>
            <person name="Pangilinan J."/>
            <person name="Dilworth D."/>
            <person name="Sandor L."/>
            <person name="Poggeler S."/>
            <person name="Barry K."/>
            <person name="Grigoriev I.V."/>
            <person name="Nowrousian M."/>
        </authorList>
    </citation>
    <scope>NUCLEOTIDE SEQUENCE [LARGE SCALE GENOMIC DNA]</scope>
    <source>
        <strain evidence="3 4">CBS 389.68</strain>
    </source>
</reference>
<dbReference type="Pfam" id="PF08325">
    <property type="entry name" value="WLM"/>
    <property type="match status" value="1"/>
</dbReference>
<evidence type="ECO:0000259" key="2">
    <source>
        <dbReference type="PROSITE" id="PS51397"/>
    </source>
</evidence>
<evidence type="ECO:0000313" key="3">
    <source>
        <dbReference type="EMBL" id="TGZ83671.1"/>
    </source>
</evidence>
<dbReference type="OrthoDB" id="447842at2759"/>
<feature type="compositionally biased region" description="Pro residues" evidence="1">
    <location>
        <begin position="339"/>
        <end position="349"/>
    </location>
</feature>
<dbReference type="InterPro" id="IPR013536">
    <property type="entry name" value="WLM_dom"/>
</dbReference>
<dbReference type="GO" id="GO:0005634">
    <property type="term" value="C:nucleus"/>
    <property type="evidence" value="ECO:0007669"/>
    <property type="project" value="TreeGrafter"/>
</dbReference>
<feature type="compositionally biased region" description="Acidic residues" evidence="1">
    <location>
        <begin position="274"/>
        <end position="286"/>
    </location>
</feature>